<evidence type="ECO:0000256" key="1">
    <source>
        <dbReference type="SAM" id="Phobius"/>
    </source>
</evidence>
<dbReference type="HOGENOM" id="CLU_2914556_0_0_3"/>
<feature type="transmembrane region" description="Helical" evidence="1">
    <location>
        <begin position="30"/>
        <end position="57"/>
    </location>
</feature>
<evidence type="ECO:0000313" key="2">
    <source>
        <dbReference type="EMBL" id="EDX76129.1"/>
    </source>
</evidence>
<keyword evidence="1" id="KW-1133">Transmembrane helix</keyword>
<accession>B4VPF0</accession>
<dbReference type="AlphaFoldDB" id="B4VPF0"/>
<dbReference type="EMBL" id="DS989847">
    <property type="protein sequence ID" value="EDX76129.1"/>
    <property type="molecule type" value="Genomic_DNA"/>
</dbReference>
<sequence length="61" mass="6815">MTTILTFHPKKPGFLTDVLRYIQGFGDPKIYIFSAICFKFVGAGLGTFVCLLMITFVQNPP</sequence>
<keyword evidence="3" id="KW-1185">Reference proteome</keyword>
<dbReference type="Proteomes" id="UP000003835">
    <property type="component" value="Unassembled WGS sequence"/>
</dbReference>
<protein>
    <submittedName>
        <fullName evidence="2">Uncharacterized protein</fullName>
    </submittedName>
</protein>
<keyword evidence="1" id="KW-0472">Membrane</keyword>
<name>B4VPF0_9CYAN</name>
<gene>
    <name evidence="2" type="ORF">MC7420_5563</name>
</gene>
<reference evidence="2 3" key="1">
    <citation type="submission" date="2008-07" db="EMBL/GenBank/DDBJ databases">
        <authorList>
            <person name="Tandeau de Marsac N."/>
            <person name="Ferriera S."/>
            <person name="Johnson J."/>
            <person name="Kravitz S."/>
            <person name="Beeson K."/>
            <person name="Sutton G."/>
            <person name="Rogers Y.-H."/>
            <person name="Friedman R."/>
            <person name="Frazier M."/>
            <person name="Venter J.C."/>
        </authorList>
    </citation>
    <scope>NUCLEOTIDE SEQUENCE [LARGE SCALE GENOMIC DNA]</scope>
    <source>
        <strain evidence="2 3">PCC 7420</strain>
    </source>
</reference>
<organism evidence="2 3">
    <name type="scientific">Coleofasciculus chthonoplastes PCC 7420</name>
    <dbReference type="NCBI Taxonomy" id="118168"/>
    <lineage>
        <taxon>Bacteria</taxon>
        <taxon>Bacillati</taxon>
        <taxon>Cyanobacteriota</taxon>
        <taxon>Cyanophyceae</taxon>
        <taxon>Coleofasciculales</taxon>
        <taxon>Coleofasciculaceae</taxon>
        <taxon>Coleofasciculus</taxon>
    </lineage>
</organism>
<keyword evidence="1" id="KW-0812">Transmembrane</keyword>
<evidence type="ECO:0000313" key="3">
    <source>
        <dbReference type="Proteomes" id="UP000003835"/>
    </source>
</evidence>
<proteinExistence type="predicted"/>